<dbReference type="OrthoDB" id="501927at2"/>
<name>A0A0P6YL36_9CHLR</name>
<proteinExistence type="predicted"/>
<reference evidence="1 2" key="1">
    <citation type="submission" date="2015-07" db="EMBL/GenBank/DDBJ databases">
        <title>Whole genome sequence of Herpetosiphon geysericola DSM 7119.</title>
        <authorList>
            <person name="Hemp J."/>
            <person name="Ward L.M."/>
            <person name="Pace L.A."/>
            <person name="Fischer W.W."/>
        </authorList>
    </citation>
    <scope>NUCLEOTIDE SEQUENCE [LARGE SCALE GENOMIC DNA]</scope>
    <source>
        <strain evidence="1 2">DSM 7119</strain>
    </source>
</reference>
<evidence type="ECO:0000313" key="2">
    <source>
        <dbReference type="Proteomes" id="UP000050277"/>
    </source>
</evidence>
<comment type="caution">
    <text evidence="1">The sequence shown here is derived from an EMBL/GenBank/DDBJ whole genome shotgun (WGS) entry which is preliminary data.</text>
</comment>
<gene>
    <name evidence="1" type="ORF">SE18_13660</name>
</gene>
<dbReference type="EMBL" id="LGKP01000022">
    <property type="protein sequence ID" value="KPL85944.1"/>
    <property type="molecule type" value="Genomic_DNA"/>
</dbReference>
<accession>A0A0P6YL36</accession>
<organism evidence="1 2">
    <name type="scientific">Herpetosiphon geysericola</name>
    <dbReference type="NCBI Taxonomy" id="70996"/>
    <lineage>
        <taxon>Bacteria</taxon>
        <taxon>Bacillati</taxon>
        <taxon>Chloroflexota</taxon>
        <taxon>Chloroflexia</taxon>
        <taxon>Herpetosiphonales</taxon>
        <taxon>Herpetosiphonaceae</taxon>
        <taxon>Herpetosiphon</taxon>
    </lineage>
</organism>
<sequence length="445" mass="48814">MLAAEFHASNELIQAIDQLLLAGFTNLNHSHQTTLQRLAQVYRATPLEAAMLSAVTDLSDGVLQPAAFKLLAVARAAIQSAQYDQLSQQLRAQLGRPTSNQPLPTIAALESTPPLLSSVQHWLTDLAVVGFARLEPAMINAFSPTLTQLQANPDYLRTAALLAGWMHELVLQPEQLPLFRWADLWTRAMLSTLSISATPATQAISGTLYPLGFEWRHHSTLVSWVLYAVLEAEATPRMVTITQSAYKVAAIQDDQLWLLFPEASVLFESLSTGKALVLHNQQLLAAGHLLWNAAAAQLGDKYDLLAVAERHFGLNAKQPLDQAQLAPEQRHPVHLAEPIVLSDYQLDQSAEDASLSVGEQRFKLDLGAISGTEIDVDVLASAQRLFGLLRFDAGEWFIRPLATSLKKGKPLFIGLENGKVFKKAPKNNAVGILKERASRLLREKS</sequence>
<keyword evidence="2" id="KW-1185">Reference proteome</keyword>
<evidence type="ECO:0000313" key="1">
    <source>
        <dbReference type="EMBL" id="KPL85944.1"/>
    </source>
</evidence>
<dbReference type="STRING" id="70996.SE18_13660"/>
<dbReference type="RefSeq" id="WP_054535017.1">
    <property type="nucleotide sequence ID" value="NZ_LGKP01000022.1"/>
</dbReference>
<dbReference type="Proteomes" id="UP000050277">
    <property type="component" value="Unassembled WGS sequence"/>
</dbReference>
<protein>
    <submittedName>
        <fullName evidence="1">Uncharacterized protein</fullName>
    </submittedName>
</protein>
<dbReference type="AlphaFoldDB" id="A0A0P6YL36"/>